<evidence type="ECO:0000256" key="4">
    <source>
        <dbReference type="ARBA" id="ARBA00022598"/>
    </source>
</evidence>
<gene>
    <name evidence="10" type="ORF">US68_C0019G0002</name>
</gene>
<evidence type="ECO:0000256" key="3">
    <source>
        <dbReference type="ARBA" id="ARBA00022490"/>
    </source>
</evidence>
<evidence type="ECO:0000256" key="7">
    <source>
        <dbReference type="ARBA" id="ARBA00022917"/>
    </source>
</evidence>
<dbReference type="GO" id="GO:0006422">
    <property type="term" value="P:aspartyl-tRNA aminoacylation"/>
    <property type="evidence" value="ECO:0007669"/>
    <property type="project" value="InterPro"/>
</dbReference>
<evidence type="ECO:0000256" key="5">
    <source>
        <dbReference type="ARBA" id="ARBA00022741"/>
    </source>
</evidence>
<dbReference type="InterPro" id="IPR012340">
    <property type="entry name" value="NA-bd_OB-fold"/>
</dbReference>
<dbReference type="SUPFAM" id="SSF55681">
    <property type="entry name" value="Class II aaRS and biotin synthetases"/>
    <property type="match status" value="1"/>
</dbReference>
<evidence type="ECO:0000256" key="8">
    <source>
        <dbReference type="ARBA" id="ARBA00023146"/>
    </source>
</evidence>
<evidence type="ECO:0000313" key="10">
    <source>
        <dbReference type="EMBL" id="KKQ49083.1"/>
    </source>
</evidence>
<dbReference type="InterPro" id="IPR004365">
    <property type="entry name" value="NA-bd_OB_tRNA"/>
</dbReference>
<dbReference type="InterPro" id="IPR004364">
    <property type="entry name" value="Aa-tRNA-synt_II"/>
</dbReference>
<dbReference type="InterPro" id="IPR004523">
    <property type="entry name" value="Asp-tRNA_synthase_2"/>
</dbReference>
<keyword evidence="8 10" id="KW-0030">Aminoacyl-tRNA synthetase</keyword>
<protein>
    <submittedName>
        <fullName evidence="10">Aspartyl-tRNA synthetase</fullName>
    </submittedName>
</protein>
<dbReference type="PANTHER" id="PTHR43450:SF1">
    <property type="entry name" value="ASPARTATE--TRNA LIGASE, CYTOPLASMIC"/>
    <property type="match status" value="1"/>
</dbReference>
<sequence length="445" mass="50568">MTRTLIKDSISEIGKKIIIKGWVNSVRSYGKLAFADIRDRSGLIQVVGGKDLGGVKVESVVEISGTIRPRDEKYFNDKIITGKIEMEVEELKVLEASEELPFDIHQPDLNVGLPVLLDNRAVSLRHQKVTDVFKVQATIMKAFRDHLNANDFTEISVPTIVTGSTEGGSEVFPVDYFGHKAFLAQSPQLYKQIMVSIFERVFTLAHAYRAEPSVTTRHLTEYVGLDCEMGFIEDWTDLVKMADSTVKAIFKAVSEKHQDILDEYGVTIPKTCENTPSLKLKEALQIIYERTGRDVRNELDMDPEGEREICRWSMEKHGSELVFITHFYTKKRAWYSYADPKNPQETLTLDLIGRGVEWISGGQRISNYADLQEKIKSRGQNPIDFEIPYGQAFKYGMPPEGGFAIGLERITQNILGLENIRQATLFPRDMERVDKRLPKIEKAKK</sequence>
<evidence type="ECO:0000256" key="1">
    <source>
        <dbReference type="ARBA" id="ARBA00004496"/>
    </source>
</evidence>
<accession>A0A0G0I1A5</accession>
<dbReference type="GO" id="GO:0005524">
    <property type="term" value="F:ATP binding"/>
    <property type="evidence" value="ECO:0007669"/>
    <property type="project" value="UniProtKB-KW"/>
</dbReference>
<keyword evidence="5" id="KW-0547">Nucleotide-binding</keyword>
<dbReference type="GO" id="GO:0004815">
    <property type="term" value="F:aspartate-tRNA ligase activity"/>
    <property type="evidence" value="ECO:0007669"/>
    <property type="project" value="InterPro"/>
</dbReference>
<comment type="subcellular location">
    <subcellularLocation>
        <location evidence="1">Cytoplasm</location>
    </subcellularLocation>
</comment>
<name>A0A0G0I1A5_9BACT</name>
<feature type="domain" description="Aminoacyl-transfer RNA synthetases class-II family profile" evidence="9">
    <location>
        <begin position="133"/>
        <end position="427"/>
    </location>
</feature>
<dbReference type="NCBIfam" id="NF003483">
    <property type="entry name" value="PRK05159.1"/>
    <property type="match status" value="1"/>
</dbReference>
<dbReference type="PANTHER" id="PTHR43450">
    <property type="entry name" value="ASPARTYL-TRNA SYNTHETASE"/>
    <property type="match status" value="1"/>
</dbReference>
<dbReference type="SUPFAM" id="SSF50249">
    <property type="entry name" value="Nucleic acid-binding proteins"/>
    <property type="match status" value="1"/>
</dbReference>
<comment type="similarity">
    <text evidence="2">Belongs to the class-II aminoacyl-tRNA synthetase family. Type 2 subfamily.</text>
</comment>
<dbReference type="Gene3D" id="3.30.930.10">
    <property type="entry name" value="Bira Bifunctional Protein, Domain 2"/>
    <property type="match status" value="1"/>
</dbReference>
<organism evidence="10 11">
    <name type="scientific">Candidatus Shapirobacteria bacterium GW2011_GWE1_38_10</name>
    <dbReference type="NCBI Taxonomy" id="1618488"/>
    <lineage>
        <taxon>Bacteria</taxon>
        <taxon>Candidatus Shapironibacteriota</taxon>
    </lineage>
</organism>
<dbReference type="GO" id="GO:0003723">
    <property type="term" value="F:RNA binding"/>
    <property type="evidence" value="ECO:0007669"/>
    <property type="project" value="TreeGrafter"/>
</dbReference>
<dbReference type="Proteomes" id="UP000034231">
    <property type="component" value="Unassembled WGS sequence"/>
</dbReference>
<evidence type="ECO:0000259" key="9">
    <source>
        <dbReference type="PROSITE" id="PS50862"/>
    </source>
</evidence>
<dbReference type="Gene3D" id="2.40.50.140">
    <property type="entry name" value="Nucleic acid-binding proteins"/>
    <property type="match status" value="1"/>
</dbReference>
<dbReference type="InterPro" id="IPR002312">
    <property type="entry name" value="Asp/Asn-tRNA-synth_IIb"/>
</dbReference>
<evidence type="ECO:0000313" key="11">
    <source>
        <dbReference type="Proteomes" id="UP000034231"/>
    </source>
</evidence>
<dbReference type="Pfam" id="PF00152">
    <property type="entry name" value="tRNA-synt_2"/>
    <property type="match status" value="1"/>
</dbReference>
<dbReference type="GO" id="GO:0017101">
    <property type="term" value="C:aminoacyl-tRNA synthetase multienzyme complex"/>
    <property type="evidence" value="ECO:0007669"/>
    <property type="project" value="TreeGrafter"/>
</dbReference>
<dbReference type="PROSITE" id="PS50862">
    <property type="entry name" value="AA_TRNA_LIGASE_II"/>
    <property type="match status" value="1"/>
</dbReference>
<dbReference type="InterPro" id="IPR006195">
    <property type="entry name" value="aa-tRNA-synth_II"/>
</dbReference>
<evidence type="ECO:0000256" key="6">
    <source>
        <dbReference type="ARBA" id="ARBA00022840"/>
    </source>
</evidence>
<keyword evidence="7" id="KW-0648">Protein biosynthesis</keyword>
<comment type="caution">
    <text evidence="10">The sequence shown here is derived from an EMBL/GenBank/DDBJ whole genome shotgun (WGS) entry which is preliminary data.</text>
</comment>
<proteinExistence type="inferred from homology"/>
<evidence type="ECO:0000256" key="2">
    <source>
        <dbReference type="ARBA" id="ARBA00005312"/>
    </source>
</evidence>
<dbReference type="EMBL" id="LBTX01000019">
    <property type="protein sequence ID" value="KKQ49083.1"/>
    <property type="molecule type" value="Genomic_DNA"/>
</dbReference>
<keyword evidence="6" id="KW-0067">ATP-binding</keyword>
<dbReference type="InterPro" id="IPR045864">
    <property type="entry name" value="aa-tRNA-synth_II/BPL/LPL"/>
</dbReference>
<dbReference type="Pfam" id="PF01336">
    <property type="entry name" value="tRNA_anti-codon"/>
    <property type="match status" value="1"/>
</dbReference>
<dbReference type="PRINTS" id="PR01042">
    <property type="entry name" value="TRNASYNTHASP"/>
</dbReference>
<keyword evidence="3" id="KW-0963">Cytoplasm</keyword>
<keyword evidence="4" id="KW-0436">Ligase</keyword>
<dbReference type="AlphaFoldDB" id="A0A0G0I1A5"/>
<dbReference type="GO" id="GO:0005829">
    <property type="term" value="C:cytosol"/>
    <property type="evidence" value="ECO:0007669"/>
    <property type="project" value="TreeGrafter"/>
</dbReference>
<reference evidence="10 11" key="1">
    <citation type="journal article" date="2015" name="Nature">
        <title>rRNA introns, odd ribosomes, and small enigmatic genomes across a large radiation of phyla.</title>
        <authorList>
            <person name="Brown C.T."/>
            <person name="Hug L.A."/>
            <person name="Thomas B.C."/>
            <person name="Sharon I."/>
            <person name="Castelle C.J."/>
            <person name="Singh A."/>
            <person name="Wilkins M.J."/>
            <person name="Williams K.H."/>
            <person name="Banfield J.F."/>
        </authorList>
    </citation>
    <scope>NUCLEOTIDE SEQUENCE [LARGE SCALE GENOMIC DNA]</scope>
</reference>